<dbReference type="Gene3D" id="1.20.1250.20">
    <property type="entry name" value="MFS general substrate transporter like domains"/>
    <property type="match status" value="1"/>
</dbReference>
<dbReference type="RefSeq" id="WP_017574862.1">
    <property type="nucleotide sequence ID" value="NZ_BMXL01000002.1"/>
</dbReference>
<evidence type="ECO:0000313" key="7">
    <source>
        <dbReference type="Proteomes" id="UP000654947"/>
    </source>
</evidence>
<gene>
    <name evidence="6" type="ORF">GCM10007147_04700</name>
</gene>
<evidence type="ECO:0000256" key="2">
    <source>
        <dbReference type="ARBA" id="ARBA00022692"/>
    </source>
</evidence>
<dbReference type="SUPFAM" id="SSF103473">
    <property type="entry name" value="MFS general substrate transporter"/>
    <property type="match status" value="1"/>
</dbReference>
<keyword evidence="2 5" id="KW-0812">Transmembrane</keyword>
<keyword evidence="7" id="KW-1185">Reference proteome</keyword>
<dbReference type="InterPro" id="IPR011701">
    <property type="entry name" value="MFS"/>
</dbReference>
<dbReference type="Pfam" id="PF07690">
    <property type="entry name" value="MFS_1"/>
    <property type="match status" value="1"/>
</dbReference>
<comment type="subcellular location">
    <subcellularLocation>
        <location evidence="1">Membrane</location>
        <topology evidence="1">Multi-pass membrane protein</topology>
    </subcellularLocation>
</comment>
<dbReference type="InterPro" id="IPR051788">
    <property type="entry name" value="MFS_Transporter"/>
</dbReference>
<accession>A0A919CF44</accession>
<evidence type="ECO:0000256" key="4">
    <source>
        <dbReference type="ARBA" id="ARBA00023136"/>
    </source>
</evidence>
<dbReference type="PANTHER" id="PTHR23514">
    <property type="entry name" value="BYPASS OF STOP CODON PROTEIN 6"/>
    <property type="match status" value="1"/>
</dbReference>
<feature type="transmembrane region" description="Helical" evidence="5">
    <location>
        <begin position="21"/>
        <end position="41"/>
    </location>
</feature>
<comment type="caution">
    <text evidence="6">The sequence shown here is derived from an EMBL/GenBank/DDBJ whole genome shotgun (WGS) entry which is preliminary data.</text>
</comment>
<dbReference type="Proteomes" id="UP000654947">
    <property type="component" value="Unassembled WGS sequence"/>
</dbReference>
<feature type="transmembrane region" description="Helical" evidence="5">
    <location>
        <begin position="53"/>
        <end position="72"/>
    </location>
</feature>
<keyword evidence="4 5" id="KW-0472">Membrane</keyword>
<evidence type="ECO:0000256" key="1">
    <source>
        <dbReference type="ARBA" id="ARBA00004141"/>
    </source>
</evidence>
<sequence length="398" mass="40305">MSLSPARTPAPREARRARLAVSALFFVNGFTYTNVVPWLPVLKERLELSNADLGLALAAMPTGAVLTGMLAGPFIRWFGSGRTAVVSSLLSLGALPLVALAQEWWMLAATLFSLGCADAWTDSAQNAHGLRVQLRYRRSIINTFHAVWSLAAVGGGLLGAAMAGSGTPVLLHLGGVAAALAVVNLLVSRILLPGPEDSERSGETGGNDGRGGRPAGRTLAALVALGLLLMAAGGIEDSAASWGAVYLTSELSASLFVAALPFVACQAMMSVGRLFGDRITDRFGTVAVGRAGGSLAAAGMGLALTLSHPVAAVVGFGVMGLGVSTLFPLTLAAAGNVPGVRSGDGVTVVGWMGRAGLLAFPPAVGMLADLVGLGQALWLIPAAGAGAFLLAGALRPRP</sequence>
<keyword evidence="3 5" id="KW-1133">Transmembrane helix</keyword>
<feature type="transmembrane region" description="Helical" evidence="5">
    <location>
        <begin position="312"/>
        <end position="334"/>
    </location>
</feature>
<evidence type="ECO:0000256" key="5">
    <source>
        <dbReference type="SAM" id="Phobius"/>
    </source>
</evidence>
<dbReference type="EMBL" id="BMXL01000002">
    <property type="protein sequence ID" value="GHD16510.1"/>
    <property type="molecule type" value="Genomic_DNA"/>
</dbReference>
<feature type="transmembrane region" description="Helical" evidence="5">
    <location>
        <begin position="218"/>
        <end position="235"/>
    </location>
</feature>
<organism evidence="6 7">
    <name type="scientific">Nocardiopsis kunsanensis</name>
    <dbReference type="NCBI Taxonomy" id="141693"/>
    <lineage>
        <taxon>Bacteria</taxon>
        <taxon>Bacillati</taxon>
        <taxon>Actinomycetota</taxon>
        <taxon>Actinomycetes</taxon>
        <taxon>Streptosporangiales</taxon>
        <taxon>Nocardiopsidaceae</taxon>
        <taxon>Nocardiopsis</taxon>
    </lineage>
</organism>
<dbReference type="GO" id="GO:0022857">
    <property type="term" value="F:transmembrane transporter activity"/>
    <property type="evidence" value="ECO:0007669"/>
    <property type="project" value="InterPro"/>
</dbReference>
<evidence type="ECO:0000256" key="3">
    <source>
        <dbReference type="ARBA" id="ARBA00022989"/>
    </source>
</evidence>
<feature type="transmembrane region" description="Helical" evidence="5">
    <location>
        <begin position="376"/>
        <end position="394"/>
    </location>
</feature>
<feature type="transmembrane region" description="Helical" evidence="5">
    <location>
        <begin position="169"/>
        <end position="192"/>
    </location>
</feature>
<dbReference type="PANTHER" id="PTHR23514:SF13">
    <property type="entry name" value="INNER MEMBRANE PROTEIN YBJJ"/>
    <property type="match status" value="1"/>
</dbReference>
<feature type="transmembrane region" description="Helical" evidence="5">
    <location>
        <begin position="79"/>
        <end position="98"/>
    </location>
</feature>
<name>A0A919CF44_9ACTN</name>
<dbReference type="AlphaFoldDB" id="A0A919CF44"/>
<feature type="transmembrane region" description="Helical" evidence="5">
    <location>
        <begin position="287"/>
        <end position="306"/>
    </location>
</feature>
<feature type="transmembrane region" description="Helical" evidence="5">
    <location>
        <begin position="142"/>
        <end position="163"/>
    </location>
</feature>
<reference evidence="6 7" key="1">
    <citation type="journal article" date="2014" name="Int. J. Syst. Evol. Microbiol.">
        <title>Complete genome sequence of Corynebacterium casei LMG S-19264T (=DSM 44701T), isolated from a smear-ripened cheese.</title>
        <authorList>
            <consortium name="US DOE Joint Genome Institute (JGI-PGF)"/>
            <person name="Walter F."/>
            <person name="Albersmeier A."/>
            <person name="Kalinowski J."/>
            <person name="Ruckert C."/>
        </authorList>
    </citation>
    <scope>NUCLEOTIDE SEQUENCE [LARGE SCALE GENOMIC DNA]</scope>
    <source>
        <strain evidence="6 7">KCTC 19473</strain>
    </source>
</reference>
<dbReference type="InterPro" id="IPR036259">
    <property type="entry name" value="MFS_trans_sf"/>
</dbReference>
<proteinExistence type="predicted"/>
<dbReference type="GO" id="GO:0016020">
    <property type="term" value="C:membrane"/>
    <property type="evidence" value="ECO:0007669"/>
    <property type="project" value="UniProtKB-SubCell"/>
</dbReference>
<dbReference type="CDD" id="cd17393">
    <property type="entry name" value="MFS_MosC_like"/>
    <property type="match status" value="1"/>
</dbReference>
<protein>
    <submittedName>
        <fullName evidence="6">MFS transporter</fullName>
    </submittedName>
</protein>
<evidence type="ECO:0000313" key="6">
    <source>
        <dbReference type="EMBL" id="GHD16510.1"/>
    </source>
</evidence>